<evidence type="ECO:0000256" key="4">
    <source>
        <dbReference type="ARBA" id="ARBA00022989"/>
    </source>
</evidence>
<feature type="domain" description="Major facilitator superfamily (MFS) profile" evidence="7">
    <location>
        <begin position="47"/>
        <end position="509"/>
    </location>
</feature>
<dbReference type="PANTHER" id="PTHR48022:SF2">
    <property type="entry name" value="PLASTIDIC GLUCOSE TRANSPORTER 4"/>
    <property type="match status" value="1"/>
</dbReference>
<evidence type="ECO:0000256" key="5">
    <source>
        <dbReference type="ARBA" id="ARBA00023136"/>
    </source>
</evidence>
<sequence>MTNLDLKQEESHIEDIKAEAELANAPVLKSDLDQLTAWQTVRRFWKAVLLCNLLCFAAAADGYQINLNGNIIANSGFVEHIGQMNPSTGAYALTTSSTALWGALQSLGQIVGMVLLNPVSDKIGRKMTLYLLWCILFGSIMIETFVHNWQQWAGAKLLAGVGIGCLQATLPIYVTEWAPVNIRGGMLLAYSCWNQTGGFLAPLILFICQKTLGAEEWKIPILTQWAFLGIMLPIFLWLPETPSYYAARGLHDQGKAVLRRVNGNVEGYNIDAEYQVIRNTIEDEQERMTALGEDDQSWRSIVKSYGECFKGTNLKRTLAAALPASCQQLTGLAFLSGYASLFFKEAGFSNAFEITSILFAVKIAMVFVFTFTTDRMGRRTVVIVLGGICCLTLLIIGILGHIEHTNSTNIALIVIACIWSGSNVGHGTVGAFGWSFAGEVATQKLRARTSGLGSGIAVIFGLTFNTSVPIMLLDSGARLGGNTYNTAFIFLGFGIICWLLTIFLLPEVAKRNSAEMDEMYEKNVPPWKMKGYVTDVEKAHVVRQEQAL</sequence>
<dbReference type="AlphaFoldDB" id="A0A5D3AT57"/>
<dbReference type="Proteomes" id="UP000322245">
    <property type="component" value="Unassembled WGS sequence"/>
</dbReference>
<feature type="transmembrane region" description="Helical" evidence="6">
    <location>
        <begin position="408"/>
        <end position="437"/>
    </location>
</feature>
<keyword evidence="5 6" id="KW-0472">Membrane</keyword>
<evidence type="ECO:0000313" key="8">
    <source>
        <dbReference type="EMBL" id="TYJ53874.1"/>
    </source>
</evidence>
<feature type="transmembrane region" description="Helical" evidence="6">
    <location>
        <begin position="351"/>
        <end position="369"/>
    </location>
</feature>
<dbReference type="InterPro" id="IPR050360">
    <property type="entry name" value="MFS_Sugar_Transporters"/>
</dbReference>
<evidence type="ECO:0000256" key="2">
    <source>
        <dbReference type="ARBA" id="ARBA00010992"/>
    </source>
</evidence>
<evidence type="ECO:0000256" key="6">
    <source>
        <dbReference type="SAM" id="Phobius"/>
    </source>
</evidence>
<reference evidence="8 9" key="1">
    <citation type="submission" date="2017-05" db="EMBL/GenBank/DDBJ databases">
        <title>The Genome Sequence of Tsuchiyaea wingfieldii DSM 27421.</title>
        <authorList>
            <person name="Cuomo C."/>
            <person name="Passer A."/>
            <person name="Billmyre B."/>
            <person name="Heitman J."/>
        </authorList>
    </citation>
    <scope>NUCLEOTIDE SEQUENCE [LARGE SCALE GENOMIC DNA]</scope>
    <source>
        <strain evidence="8 9">DSM 27421</strain>
    </source>
</reference>
<feature type="transmembrane region" description="Helical" evidence="6">
    <location>
        <begin position="152"/>
        <end position="175"/>
    </location>
</feature>
<organism evidence="8 9">
    <name type="scientific">Cryptococcus floricola</name>
    <dbReference type="NCBI Taxonomy" id="2591691"/>
    <lineage>
        <taxon>Eukaryota</taxon>
        <taxon>Fungi</taxon>
        <taxon>Dikarya</taxon>
        <taxon>Basidiomycota</taxon>
        <taxon>Agaricomycotina</taxon>
        <taxon>Tremellomycetes</taxon>
        <taxon>Tremellales</taxon>
        <taxon>Cryptococcaceae</taxon>
        <taxon>Cryptococcus</taxon>
    </lineage>
</organism>
<feature type="transmembrane region" description="Helical" evidence="6">
    <location>
        <begin position="484"/>
        <end position="505"/>
    </location>
</feature>
<dbReference type="InterPro" id="IPR005828">
    <property type="entry name" value="MFS_sugar_transport-like"/>
</dbReference>
<dbReference type="PANTHER" id="PTHR48022">
    <property type="entry name" value="PLASTIDIC GLUCOSE TRANSPORTER 4"/>
    <property type="match status" value="1"/>
</dbReference>
<comment type="caution">
    <text evidence="8">The sequence shown here is derived from an EMBL/GenBank/DDBJ whole genome shotgun (WGS) entry which is preliminary data.</text>
</comment>
<dbReference type="InterPro" id="IPR005829">
    <property type="entry name" value="Sugar_transporter_CS"/>
</dbReference>
<feature type="transmembrane region" description="Helical" evidence="6">
    <location>
        <begin position="318"/>
        <end position="339"/>
    </location>
</feature>
<feature type="transmembrane region" description="Helical" evidence="6">
    <location>
        <begin position="449"/>
        <end position="472"/>
    </location>
</feature>
<name>A0A5D3AT57_9TREE</name>
<dbReference type="InterPro" id="IPR020846">
    <property type="entry name" value="MFS_dom"/>
</dbReference>
<feature type="transmembrane region" description="Helical" evidence="6">
    <location>
        <begin position="187"/>
        <end position="207"/>
    </location>
</feature>
<dbReference type="GO" id="GO:0005351">
    <property type="term" value="F:carbohydrate:proton symporter activity"/>
    <property type="evidence" value="ECO:0007669"/>
    <property type="project" value="TreeGrafter"/>
</dbReference>
<feature type="transmembrane region" description="Helical" evidence="6">
    <location>
        <begin position="128"/>
        <end position="146"/>
    </location>
</feature>
<keyword evidence="4 6" id="KW-1133">Transmembrane helix</keyword>
<keyword evidence="3 6" id="KW-0812">Transmembrane</keyword>
<dbReference type="Pfam" id="PF00083">
    <property type="entry name" value="Sugar_tr"/>
    <property type="match status" value="1"/>
</dbReference>
<evidence type="ECO:0000259" key="7">
    <source>
        <dbReference type="PROSITE" id="PS50850"/>
    </source>
</evidence>
<feature type="transmembrane region" description="Helical" evidence="6">
    <location>
        <begin position="381"/>
        <end position="402"/>
    </location>
</feature>
<dbReference type="PROSITE" id="PS00217">
    <property type="entry name" value="SUGAR_TRANSPORT_2"/>
    <property type="match status" value="1"/>
</dbReference>
<keyword evidence="9" id="KW-1185">Reference proteome</keyword>
<proteinExistence type="inferred from homology"/>
<gene>
    <name evidence="8" type="ORF">B9479_005495</name>
</gene>
<evidence type="ECO:0000313" key="9">
    <source>
        <dbReference type="Proteomes" id="UP000322245"/>
    </source>
</evidence>
<dbReference type="Gene3D" id="1.20.1250.20">
    <property type="entry name" value="MFS general substrate transporter like domains"/>
    <property type="match status" value="1"/>
</dbReference>
<evidence type="ECO:0000256" key="3">
    <source>
        <dbReference type="ARBA" id="ARBA00022692"/>
    </source>
</evidence>
<accession>A0A5D3AT57</accession>
<evidence type="ECO:0000256" key="1">
    <source>
        <dbReference type="ARBA" id="ARBA00004141"/>
    </source>
</evidence>
<comment type="subcellular location">
    <subcellularLocation>
        <location evidence="1">Membrane</location>
        <topology evidence="1">Multi-pass membrane protein</topology>
    </subcellularLocation>
</comment>
<feature type="transmembrane region" description="Helical" evidence="6">
    <location>
        <begin position="219"/>
        <end position="238"/>
    </location>
</feature>
<comment type="similarity">
    <text evidence="2">Belongs to the major facilitator superfamily. Sugar transporter (TC 2.A.1.1) family.</text>
</comment>
<dbReference type="SUPFAM" id="SSF103473">
    <property type="entry name" value="MFS general substrate transporter"/>
    <property type="match status" value="1"/>
</dbReference>
<dbReference type="EMBL" id="NIDF01000075">
    <property type="protein sequence ID" value="TYJ53874.1"/>
    <property type="molecule type" value="Genomic_DNA"/>
</dbReference>
<protein>
    <recommendedName>
        <fullName evidence="7">Major facilitator superfamily (MFS) profile domain-containing protein</fullName>
    </recommendedName>
</protein>
<dbReference type="PROSITE" id="PS50850">
    <property type="entry name" value="MFS"/>
    <property type="match status" value="1"/>
</dbReference>
<dbReference type="InterPro" id="IPR036259">
    <property type="entry name" value="MFS_trans_sf"/>
</dbReference>
<dbReference type="GO" id="GO:0016020">
    <property type="term" value="C:membrane"/>
    <property type="evidence" value="ECO:0007669"/>
    <property type="project" value="UniProtKB-SubCell"/>
</dbReference>